<dbReference type="Proteomes" id="UP000030652">
    <property type="component" value="Unassembled WGS sequence"/>
</dbReference>
<sequence>MVKIFDQQCETAEGTDGGKMEIVIREKPNGEKIISTPHNTDARYIRKGKQKVCGQKGFITESCEESDKTQFITDVETTPSTTAGSKELPQIHKRLEESDMKPDAQYADAGFVNGQTVLDSQTNEILLEGPSSGRSRSFEAYNAEERPLDVADFKVEIEENKNL</sequence>
<reference evidence="1 2" key="1">
    <citation type="submission" date="2014-10" db="EMBL/GenBank/DDBJ databases">
        <title>Draft genome of anammox bacterium scalindua brodae, obtained using differential coverage binning of sequence data from two enrichment reactors.</title>
        <authorList>
            <person name="Speth D.R."/>
            <person name="Russ L."/>
            <person name="Kartal B."/>
            <person name="Op den Camp H.J."/>
            <person name="Dutilh B.E."/>
            <person name="Jetten M.S."/>
        </authorList>
    </citation>
    <scope>NUCLEOTIDE SEQUENCE [LARGE SCALE GENOMIC DNA]</scope>
    <source>
        <strain evidence="1">RU1</strain>
    </source>
</reference>
<proteinExistence type="predicted"/>
<dbReference type="AlphaFoldDB" id="A0A0B0EEQ2"/>
<name>A0A0B0EEQ2_9BACT</name>
<evidence type="ECO:0000313" key="2">
    <source>
        <dbReference type="Proteomes" id="UP000030652"/>
    </source>
</evidence>
<evidence type="ECO:0000313" key="1">
    <source>
        <dbReference type="EMBL" id="KHE90561.1"/>
    </source>
</evidence>
<accession>A0A0B0EEQ2</accession>
<comment type="caution">
    <text evidence="1">The sequence shown here is derived from an EMBL/GenBank/DDBJ whole genome shotgun (WGS) entry which is preliminary data.</text>
</comment>
<evidence type="ECO:0008006" key="3">
    <source>
        <dbReference type="Google" id="ProtNLM"/>
    </source>
</evidence>
<protein>
    <recommendedName>
        <fullName evidence="3">Transposase IS4-like domain-containing protein</fullName>
    </recommendedName>
</protein>
<dbReference type="EMBL" id="JRYO01000256">
    <property type="protein sequence ID" value="KHE90561.1"/>
    <property type="molecule type" value="Genomic_DNA"/>
</dbReference>
<dbReference type="eggNOG" id="COG3039">
    <property type="taxonomic scope" value="Bacteria"/>
</dbReference>
<gene>
    <name evidence="1" type="ORF">SCABRO_03734</name>
</gene>
<organism evidence="1 2">
    <name type="scientific">Candidatus Scalindua brodae</name>
    <dbReference type="NCBI Taxonomy" id="237368"/>
    <lineage>
        <taxon>Bacteria</taxon>
        <taxon>Pseudomonadati</taxon>
        <taxon>Planctomycetota</taxon>
        <taxon>Candidatus Brocadiia</taxon>
        <taxon>Candidatus Brocadiales</taxon>
        <taxon>Candidatus Scalinduaceae</taxon>
        <taxon>Candidatus Scalindua</taxon>
    </lineage>
</organism>